<gene>
    <name evidence="1" type="ORF">Sjap_002366</name>
</gene>
<evidence type="ECO:0000313" key="1">
    <source>
        <dbReference type="EMBL" id="KAK9154886.1"/>
    </source>
</evidence>
<name>A0AAP0PW18_9MAGN</name>
<dbReference type="EMBL" id="JBBNAE010000001">
    <property type="protein sequence ID" value="KAK9154886.1"/>
    <property type="molecule type" value="Genomic_DNA"/>
</dbReference>
<comment type="caution">
    <text evidence="1">The sequence shown here is derived from an EMBL/GenBank/DDBJ whole genome shotgun (WGS) entry which is preliminary data.</text>
</comment>
<protein>
    <submittedName>
        <fullName evidence="1">Uncharacterized protein</fullName>
    </submittedName>
</protein>
<evidence type="ECO:0000313" key="2">
    <source>
        <dbReference type="Proteomes" id="UP001417504"/>
    </source>
</evidence>
<keyword evidence="2" id="KW-1185">Reference proteome</keyword>
<accession>A0AAP0PW18</accession>
<organism evidence="1 2">
    <name type="scientific">Stephania japonica</name>
    <dbReference type="NCBI Taxonomy" id="461633"/>
    <lineage>
        <taxon>Eukaryota</taxon>
        <taxon>Viridiplantae</taxon>
        <taxon>Streptophyta</taxon>
        <taxon>Embryophyta</taxon>
        <taxon>Tracheophyta</taxon>
        <taxon>Spermatophyta</taxon>
        <taxon>Magnoliopsida</taxon>
        <taxon>Ranunculales</taxon>
        <taxon>Menispermaceae</taxon>
        <taxon>Menispermoideae</taxon>
        <taxon>Cissampelideae</taxon>
        <taxon>Stephania</taxon>
    </lineage>
</organism>
<dbReference type="Proteomes" id="UP001417504">
    <property type="component" value="Unassembled WGS sequence"/>
</dbReference>
<reference evidence="1 2" key="1">
    <citation type="submission" date="2024-01" db="EMBL/GenBank/DDBJ databases">
        <title>Genome assemblies of Stephania.</title>
        <authorList>
            <person name="Yang L."/>
        </authorList>
    </citation>
    <scope>NUCLEOTIDE SEQUENCE [LARGE SCALE GENOMIC DNA]</scope>
    <source>
        <strain evidence="1">QJT</strain>
        <tissue evidence="1">Leaf</tissue>
    </source>
</reference>
<sequence>MLKERKNYGAKTTIYVWEPIIQQANDFYLLMASLELSNSSNGVRVLYANWLFVYFLRKPFITNILCRNSIIQALYQVTALIILNFKVETF</sequence>
<proteinExistence type="predicted"/>
<dbReference type="AlphaFoldDB" id="A0AAP0PW18"/>